<evidence type="ECO:0000256" key="1">
    <source>
        <dbReference type="SAM" id="Phobius"/>
    </source>
</evidence>
<reference evidence="2 3" key="1">
    <citation type="submission" date="2014-04" db="EMBL/GenBank/DDBJ databases">
        <title>Marinobacterium kochiensis sp. nov., isolated from sediment sample collected from Kochi backwaters in Kerala, India.</title>
        <authorList>
            <person name="Singh A."/>
            <person name="Pinnaka A.K."/>
        </authorList>
    </citation>
    <scope>NUCLEOTIDE SEQUENCE [LARGE SCALE GENOMIC DNA]</scope>
    <source>
        <strain evidence="2 3">AK27</strain>
    </source>
</reference>
<proteinExistence type="predicted"/>
<feature type="transmembrane region" description="Helical" evidence="1">
    <location>
        <begin position="365"/>
        <end position="384"/>
    </location>
</feature>
<dbReference type="Pfam" id="PF11902">
    <property type="entry name" value="DUF3422"/>
    <property type="match status" value="1"/>
</dbReference>
<dbReference type="PATRIC" id="fig|1232683.4.peg.2117"/>
<dbReference type="AlphaFoldDB" id="A0A081FYU7"/>
<keyword evidence="3" id="KW-1185">Reference proteome</keyword>
<accession>A0A081FYU7</accession>
<dbReference type="STRING" id="1232683.ADIMK_2158"/>
<keyword evidence="1" id="KW-0812">Transmembrane</keyword>
<evidence type="ECO:0008006" key="4">
    <source>
        <dbReference type="Google" id="ProtNLM"/>
    </source>
</evidence>
<gene>
    <name evidence="2" type="ORF">ADIMK_2158</name>
</gene>
<dbReference type="InterPro" id="IPR021830">
    <property type="entry name" value="DUF3422"/>
</dbReference>
<protein>
    <recommendedName>
        <fullName evidence="4">Membrane-anchored protein</fullName>
    </recommendedName>
</protein>
<dbReference type="OrthoDB" id="9767470at2"/>
<keyword evidence="1" id="KW-1133">Transmembrane helix</keyword>
<keyword evidence="1" id="KW-0472">Membrane</keyword>
<evidence type="ECO:0000313" key="2">
    <source>
        <dbReference type="EMBL" id="KEA63702.1"/>
    </source>
</evidence>
<feature type="transmembrane region" description="Helical" evidence="1">
    <location>
        <begin position="404"/>
        <end position="422"/>
    </location>
</feature>
<dbReference type="RefSeq" id="WP_036187649.1">
    <property type="nucleotide sequence ID" value="NZ_JMQN01000030.1"/>
</dbReference>
<comment type="caution">
    <text evidence="2">The sequence shown here is derived from an EMBL/GenBank/DDBJ whole genome shotgun (WGS) entry which is preliminary data.</text>
</comment>
<name>A0A081FYU7_9GAMM</name>
<organism evidence="2 3">
    <name type="scientific">Marinobacterium lacunae</name>
    <dbReference type="NCBI Taxonomy" id="1232683"/>
    <lineage>
        <taxon>Bacteria</taxon>
        <taxon>Pseudomonadati</taxon>
        <taxon>Pseudomonadota</taxon>
        <taxon>Gammaproteobacteria</taxon>
        <taxon>Oceanospirillales</taxon>
        <taxon>Oceanospirillaceae</taxon>
        <taxon>Marinobacterium</taxon>
    </lineage>
</organism>
<sequence>MKDVIRHLDIHPLRDMLYDELHSRPFQVIPSPARITHLALQVNEEQKREQFKHLQKLHELLGYEVPTRETQCYEQTFGELRIRWEKHLEFTSYTFTNLAPASRQDPFSEQGISVLPAGWLEQLPGTVIAALHVAIEDAREAAEPEPNEVKPWFEQMRLVGSSPQNGDARVWTSFKLHSDGFGRLLIYNKRMSDSQLGRLLQRLVEIETYRLMTLLALPVARDTAPILGEMDTQLARITEALAENGAADESALLSELTEMAARIEAFRAQTTFRFTATRAYADLIISRLEELREDEVSGHLTITEFLSRRLLPAVRTCQGVGERLEDLSRRVDRVSDMMRTRVEMAIQHQNRELLSSMDKRSKIQLMMQHTVEGLSVAAISYYLVGLVKYLLEALYGAGVAFDKAVATGIMVPVVLLAVWLATRRIHHHFHELAKTDLSVDELHEVKARKKRHERRN</sequence>
<dbReference type="eggNOG" id="COG4949">
    <property type="taxonomic scope" value="Bacteria"/>
</dbReference>
<dbReference type="EMBL" id="JMQN01000030">
    <property type="protein sequence ID" value="KEA63702.1"/>
    <property type="molecule type" value="Genomic_DNA"/>
</dbReference>
<dbReference type="Proteomes" id="UP000028252">
    <property type="component" value="Unassembled WGS sequence"/>
</dbReference>
<evidence type="ECO:0000313" key="3">
    <source>
        <dbReference type="Proteomes" id="UP000028252"/>
    </source>
</evidence>